<gene>
    <name evidence="2" type="ORF">P3W85_11380</name>
</gene>
<comment type="caution">
    <text evidence="2">The sequence shown here is derived from an EMBL/GenBank/DDBJ whole genome shotgun (WGS) entry which is preliminary data.</text>
</comment>
<organism evidence="2 3">
    <name type="scientific">Cupriavidus basilensis</name>
    <dbReference type="NCBI Taxonomy" id="68895"/>
    <lineage>
        <taxon>Bacteria</taxon>
        <taxon>Pseudomonadati</taxon>
        <taxon>Pseudomonadota</taxon>
        <taxon>Betaproteobacteria</taxon>
        <taxon>Burkholderiales</taxon>
        <taxon>Burkholderiaceae</taxon>
        <taxon>Cupriavidus</taxon>
    </lineage>
</organism>
<sequence>MSILLPAVSSCSVAEKSSSLRQQLIGGWALVSVRSVDADKPSEPYGSAPEGYLTIGSNGRFSLQTFRPGIPRFAANDRTKGTDAENKAVVLGSVSYFGTYQIDERAHVMLMHIEQSTYPNYTGQNQQRMVELRGNLLEFTNPTATTGGTLKIVWKRAD</sequence>
<evidence type="ECO:0000313" key="3">
    <source>
        <dbReference type="Proteomes" id="UP001216674"/>
    </source>
</evidence>
<dbReference type="EMBL" id="JARJLM010000193">
    <property type="protein sequence ID" value="MDF3833544.1"/>
    <property type="molecule type" value="Genomic_DNA"/>
</dbReference>
<dbReference type="InterPro" id="IPR024311">
    <property type="entry name" value="Lipocalin-like"/>
</dbReference>
<evidence type="ECO:0000259" key="1">
    <source>
        <dbReference type="Pfam" id="PF13924"/>
    </source>
</evidence>
<dbReference type="RefSeq" id="WP_276264864.1">
    <property type="nucleotide sequence ID" value="NZ_JARJLM010000193.1"/>
</dbReference>
<name>A0ABT6AM81_9BURK</name>
<feature type="domain" description="Lipocalin-like" evidence="1">
    <location>
        <begin position="25"/>
        <end position="141"/>
    </location>
</feature>
<reference evidence="2 3" key="1">
    <citation type="submission" date="2023-03" db="EMBL/GenBank/DDBJ databases">
        <title>Draft assemblies of triclosan tolerant bacteria isolated from returned activated sludge.</title>
        <authorList>
            <person name="Van Hamelsveld S."/>
        </authorList>
    </citation>
    <scope>NUCLEOTIDE SEQUENCE [LARGE SCALE GENOMIC DNA]</scope>
    <source>
        <strain evidence="2 3">GW210010_S58</strain>
    </source>
</reference>
<accession>A0ABT6AM81</accession>
<dbReference type="Proteomes" id="UP001216674">
    <property type="component" value="Unassembled WGS sequence"/>
</dbReference>
<protein>
    <submittedName>
        <fullName evidence="2">Lipocalin-like domain-containing protein</fullName>
    </submittedName>
</protein>
<dbReference type="Pfam" id="PF13924">
    <property type="entry name" value="Lipocalin_5"/>
    <property type="match status" value="1"/>
</dbReference>
<keyword evidence="3" id="KW-1185">Reference proteome</keyword>
<evidence type="ECO:0000313" key="2">
    <source>
        <dbReference type="EMBL" id="MDF3833544.1"/>
    </source>
</evidence>
<proteinExistence type="predicted"/>